<evidence type="ECO:0000313" key="2">
    <source>
        <dbReference type="Proteomes" id="UP000281028"/>
    </source>
</evidence>
<sequence>MKYHLSLLLLLAGAGLKAQTNVIKETGKVGIGITTPSDYLQVHGGNIRVSNSNGYPFGVSLDMDATASWAREFSFTHSNAGKMACFGVYSIGSNMNYAYIGGNTTATTAHAAPWMTFKPNGYVGIGTTNPHTIFSVSGGVTIYAPINSAGPRPTLAPGTITGEIRGTSPGWYGGDDGFMRLSAGGGTNAGTKSFIDLSGYTATQPDMFQNIVMGTSGAERLRIASNGNVGIGTNNPGAKLAVNGDIKAQKIKVTTTEWPDYVFQSDYKLPGLLEVADFITAHKHLPGVPSEADVKKEGSVDVGQMNEILLRKIEELTLYMIELKKENIALKGRLEKVEAR</sequence>
<reference evidence="1" key="1">
    <citation type="submission" date="2020-05" db="EMBL/GenBank/DDBJ databases">
        <title>Chitinophaga laudate sp. nov., isolated from a tropical peat swamp.</title>
        <authorList>
            <person name="Goh C.B.S."/>
            <person name="Lee M.S."/>
            <person name="Parimannan S."/>
            <person name="Pasbakhsh P."/>
            <person name="Yule C.M."/>
            <person name="Rajandas H."/>
            <person name="Loke S."/>
            <person name="Croft L."/>
            <person name="Tan J.B.L."/>
        </authorList>
    </citation>
    <scope>NUCLEOTIDE SEQUENCE</scope>
    <source>
        <strain evidence="1">Mgbs1</strain>
    </source>
</reference>
<gene>
    <name evidence="1" type="ORF">ECE50_013440</name>
</gene>
<protein>
    <submittedName>
        <fullName evidence="1">Uncharacterized protein</fullName>
    </submittedName>
</protein>
<evidence type="ECO:0000313" key="1">
    <source>
        <dbReference type="EMBL" id="NSL87845.1"/>
    </source>
</evidence>
<organism evidence="1 2">
    <name type="scientific">Chitinophaga solisilvae</name>
    <dbReference type="NCBI Taxonomy" id="1233460"/>
    <lineage>
        <taxon>Bacteria</taxon>
        <taxon>Pseudomonadati</taxon>
        <taxon>Bacteroidota</taxon>
        <taxon>Chitinophagia</taxon>
        <taxon>Chitinophagales</taxon>
        <taxon>Chitinophagaceae</taxon>
        <taxon>Chitinophaga</taxon>
    </lineage>
</organism>
<dbReference type="EMBL" id="RIAR02000001">
    <property type="protein sequence ID" value="NSL87845.1"/>
    <property type="molecule type" value="Genomic_DNA"/>
</dbReference>
<keyword evidence="2" id="KW-1185">Reference proteome</keyword>
<proteinExistence type="predicted"/>
<accession>A0A3S1B149</accession>
<dbReference type="OrthoDB" id="655527at2"/>
<dbReference type="Proteomes" id="UP000281028">
    <property type="component" value="Unassembled WGS sequence"/>
</dbReference>
<name>A0A3S1B149_9BACT</name>
<comment type="caution">
    <text evidence="1">The sequence shown here is derived from an EMBL/GenBank/DDBJ whole genome shotgun (WGS) entry which is preliminary data.</text>
</comment>
<dbReference type="AlphaFoldDB" id="A0A3S1B149"/>